<name>A0A8X8XNQ5_SALSN</name>
<keyword evidence="3" id="KW-0732">Signal</keyword>
<dbReference type="Pfam" id="PF17766">
    <property type="entry name" value="fn3_6"/>
    <property type="match status" value="1"/>
</dbReference>
<evidence type="ECO:0000256" key="4">
    <source>
        <dbReference type="ARBA" id="ARBA00022801"/>
    </source>
</evidence>
<dbReference type="InterPro" id="IPR041469">
    <property type="entry name" value="Subtilisin-like_FN3"/>
</dbReference>
<feature type="domain" description="Subtilisin-like protease fibronectin type-III" evidence="6">
    <location>
        <begin position="59"/>
        <end position="157"/>
    </location>
</feature>
<dbReference type="GO" id="GO:0008236">
    <property type="term" value="F:serine-type peptidase activity"/>
    <property type="evidence" value="ECO:0007669"/>
    <property type="project" value="UniProtKB-KW"/>
</dbReference>
<comment type="caution">
    <text evidence="7">The sequence shown here is derived from an EMBL/GenBank/DDBJ whole genome shotgun (WGS) entry which is preliminary data.</text>
</comment>
<gene>
    <name evidence="7" type="ORF">SASPL_123726</name>
</gene>
<dbReference type="PANTHER" id="PTHR10795">
    <property type="entry name" value="PROPROTEIN CONVERTASE SUBTILISIN/KEXIN"/>
    <property type="match status" value="1"/>
</dbReference>
<dbReference type="AlphaFoldDB" id="A0A8X8XNQ5"/>
<evidence type="ECO:0000256" key="3">
    <source>
        <dbReference type="ARBA" id="ARBA00022729"/>
    </source>
</evidence>
<protein>
    <recommendedName>
        <fullName evidence="6">Subtilisin-like protease fibronectin type-III domain-containing protein</fullName>
    </recommendedName>
</protein>
<dbReference type="EMBL" id="PNBA02000008">
    <property type="protein sequence ID" value="KAG6416299.1"/>
    <property type="molecule type" value="Genomic_DNA"/>
</dbReference>
<proteinExistence type="inferred from homology"/>
<dbReference type="Gene3D" id="2.60.40.2310">
    <property type="match status" value="1"/>
</dbReference>
<dbReference type="Proteomes" id="UP000298416">
    <property type="component" value="Unassembled WGS sequence"/>
</dbReference>
<evidence type="ECO:0000313" key="7">
    <source>
        <dbReference type="EMBL" id="KAG6416299.1"/>
    </source>
</evidence>
<accession>A0A8X8XNQ5</accession>
<comment type="similarity">
    <text evidence="1">Belongs to the peptidase S8 family.</text>
</comment>
<evidence type="ECO:0000313" key="8">
    <source>
        <dbReference type="Proteomes" id="UP000298416"/>
    </source>
</evidence>
<keyword evidence="2" id="KW-0645">Protease</keyword>
<evidence type="ECO:0000256" key="2">
    <source>
        <dbReference type="ARBA" id="ARBA00022670"/>
    </source>
</evidence>
<keyword evidence="5" id="KW-0720">Serine protease</keyword>
<keyword evidence="8" id="KW-1185">Reference proteome</keyword>
<reference evidence="7" key="1">
    <citation type="submission" date="2018-01" db="EMBL/GenBank/DDBJ databases">
        <authorList>
            <person name="Mao J.F."/>
        </authorList>
    </citation>
    <scope>NUCLEOTIDE SEQUENCE</scope>
    <source>
        <strain evidence="7">Huo1</strain>
        <tissue evidence="7">Leaf</tissue>
    </source>
</reference>
<reference evidence="7" key="2">
    <citation type="submission" date="2020-08" db="EMBL/GenBank/DDBJ databases">
        <title>Plant Genome Project.</title>
        <authorList>
            <person name="Zhang R.-G."/>
        </authorList>
    </citation>
    <scope>NUCLEOTIDE SEQUENCE</scope>
    <source>
        <strain evidence="7">Huo1</strain>
        <tissue evidence="7">Leaf</tissue>
    </source>
</reference>
<dbReference type="FunFam" id="2.60.40.2310:FF:000001">
    <property type="entry name" value="Subtilisin-like protease SBT1.5"/>
    <property type="match status" value="1"/>
</dbReference>
<dbReference type="InterPro" id="IPR045051">
    <property type="entry name" value="SBT"/>
</dbReference>
<sequence length="161" mass="18002">MLCEVHQKPMLVDLLNMRRLQPEDYIPYLCGLNYTDKEVGVILQSRVRCAAESSIREGDLNYPSFAVTFSSFESSSSQTYTRTVTNVGEASSSYVVETAAPAGIEVRVEPAKLDFYGVKQKLEYNVTFVRLNSTVLGHVQGYLKWVSSKHSVRSPIAGILR</sequence>
<evidence type="ECO:0000256" key="5">
    <source>
        <dbReference type="ARBA" id="ARBA00022825"/>
    </source>
</evidence>
<organism evidence="7">
    <name type="scientific">Salvia splendens</name>
    <name type="common">Scarlet sage</name>
    <dbReference type="NCBI Taxonomy" id="180675"/>
    <lineage>
        <taxon>Eukaryota</taxon>
        <taxon>Viridiplantae</taxon>
        <taxon>Streptophyta</taxon>
        <taxon>Embryophyta</taxon>
        <taxon>Tracheophyta</taxon>
        <taxon>Spermatophyta</taxon>
        <taxon>Magnoliopsida</taxon>
        <taxon>eudicotyledons</taxon>
        <taxon>Gunneridae</taxon>
        <taxon>Pentapetalae</taxon>
        <taxon>asterids</taxon>
        <taxon>lamiids</taxon>
        <taxon>Lamiales</taxon>
        <taxon>Lamiaceae</taxon>
        <taxon>Nepetoideae</taxon>
        <taxon>Mentheae</taxon>
        <taxon>Salviinae</taxon>
        <taxon>Salvia</taxon>
        <taxon>Salvia subgen. Calosphace</taxon>
        <taxon>core Calosphace</taxon>
    </lineage>
</organism>
<evidence type="ECO:0000256" key="1">
    <source>
        <dbReference type="ARBA" id="ARBA00011073"/>
    </source>
</evidence>
<keyword evidence="4" id="KW-0378">Hydrolase</keyword>
<evidence type="ECO:0000259" key="6">
    <source>
        <dbReference type="Pfam" id="PF17766"/>
    </source>
</evidence>
<dbReference type="GO" id="GO:0006508">
    <property type="term" value="P:proteolysis"/>
    <property type="evidence" value="ECO:0007669"/>
    <property type="project" value="UniProtKB-KW"/>
</dbReference>